<dbReference type="GO" id="GO:0016887">
    <property type="term" value="F:ATP hydrolysis activity"/>
    <property type="evidence" value="ECO:0007669"/>
    <property type="project" value="InterPro"/>
</dbReference>
<dbReference type="InterPro" id="IPR050153">
    <property type="entry name" value="Metal_Ion_Import_ABC"/>
</dbReference>
<organism evidence="4">
    <name type="scientific">mine drainage metagenome</name>
    <dbReference type="NCBI Taxonomy" id="410659"/>
    <lineage>
        <taxon>unclassified sequences</taxon>
        <taxon>metagenomes</taxon>
        <taxon>ecological metagenomes</taxon>
    </lineage>
</organism>
<reference evidence="4" key="2">
    <citation type="journal article" date="2014" name="ISME J.">
        <title>Microbial stratification in low pH oxic and suboxic macroscopic growths along an acid mine drainage.</title>
        <authorList>
            <person name="Mendez-Garcia C."/>
            <person name="Mesa V."/>
            <person name="Sprenger R.R."/>
            <person name="Richter M."/>
            <person name="Diez M.S."/>
            <person name="Solano J."/>
            <person name="Bargiela R."/>
            <person name="Golyshina O.V."/>
            <person name="Manteca A."/>
            <person name="Ramos J.L."/>
            <person name="Gallego J.R."/>
            <person name="Llorente I."/>
            <person name="Martins Dos Santos V.A."/>
            <person name="Jensen O.N."/>
            <person name="Pelaez A.I."/>
            <person name="Sanchez J."/>
            <person name="Ferrer M."/>
        </authorList>
    </citation>
    <scope>NUCLEOTIDE SEQUENCE</scope>
</reference>
<comment type="similarity">
    <text evidence="1">Belongs to the ABC transporter superfamily.</text>
</comment>
<accession>T1ANA3</accession>
<reference evidence="4" key="1">
    <citation type="submission" date="2013-08" db="EMBL/GenBank/DDBJ databases">
        <authorList>
            <person name="Mendez C."/>
            <person name="Richter M."/>
            <person name="Ferrer M."/>
            <person name="Sanchez J."/>
        </authorList>
    </citation>
    <scope>NUCLEOTIDE SEQUENCE</scope>
</reference>
<dbReference type="InterPro" id="IPR027417">
    <property type="entry name" value="P-loop_NTPase"/>
</dbReference>
<feature type="non-terminal residue" evidence="4">
    <location>
        <position position="77"/>
    </location>
</feature>
<name>T1ANA3_9ZZZZ</name>
<protein>
    <submittedName>
        <fullName evidence="4">ABC transporter-like domain protein</fullName>
    </submittedName>
</protein>
<comment type="caution">
    <text evidence="4">The sequence shown here is derived from an EMBL/GenBank/DDBJ whole genome shotgun (WGS) entry which is preliminary data.</text>
</comment>
<evidence type="ECO:0000256" key="1">
    <source>
        <dbReference type="ARBA" id="ARBA00005417"/>
    </source>
</evidence>
<gene>
    <name evidence="4" type="ORF">B2A_04588</name>
</gene>
<dbReference type="PANTHER" id="PTHR42734:SF17">
    <property type="entry name" value="METAL TRANSPORT SYSTEM ATP-BINDING PROTEIN TM_0124-RELATED"/>
    <property type="match status" value="1"/>
</dbReference>
<dbReference type="SUPFAM" id="SSF52540">
    <property type="entry name" value="P-loop containing nucleoside triphosphate hydrolases"/>
    <property type="match status" value="1"/>
</dbReference>
<sequence>MKLSISDIKVTRGKFTLSIDRLELPSGKHFIMGPNGSGKTTLMKLVSGILNPDAGEIKLDGFSSEGIKPWERRVAYI</sequence>
<keyword evidence="2" id="KW-0813">Transport</keyword>
<dbReference type="GO" id="GO:0005524">
    <property type="term" value="F:ATP binding"/>
    <property type="evidence" value="ECO:0007669"/>
    <property type="project" value="InterPro"/>
</dbReference>
<dbReference type="AlphaFoldDB" id="T1ANA3"/>
<dbReference type="InterPro" id="IPR003439">
    <property type="entry name" value="ABC_transporter-like_ATP-bd"/>
</dbReference>
<evidence type="ECO:0000313" key="4">
    <source>
        <dbReference type="EMBL" id="EQD57973.1"/>
    </source>
</evidence>
<evidence type="ECO:0000259" key="3">
    <source>
        <dbReference type="Pfam" id="PF00005"/>
    </source>
</evidence>
<proteinExistence type="inferred from homology"/>
<dbReference type="EMBL" id="AUZZ01003091">
    <property type="protein sequence ID" value="EQD57973.1"/>
    <property type="molecule type" value="Genomic_DNA"/>
</dbReference>
<dbReference type="Pfam" id="PF00005">
    <property type="entry name" value="ABC_tran"/>
    <property type="match status" value="1"/>
</dbReference>
<feature type="domain" description="ABC transporter" evidence="3">
    <location>
        <begin position="27"/>
        <end position="76"/>
    </location>
</feature>
<evidence type="ECO:0000256" key="2">
    <source>
        <dbReference type="ARBA" id="ARBA00022448"/>
    </source>
</evidence>
<dbReference type="Gene3D" id="3.40.50.300">
    <property type="entry name" value="P-loop containing nucleotide triphosphate hydrolases"/>
    <property type="match status" value="1"/>
</dbReference>
<dbReference type="PANTHER" id="PTHR42734">
    <property type="entry name" value="METAL TRANSPORT SYSTEM ATP-BINDING PROTEIN TM_0124-RELATED"/>
    <property type="match status" value="1"/>
</dbReference>